<name>A0ABX0GWG3_9ACTN</name>
<accession>A0ABX0GWG3</accession>
<keyword evidence="1" id="KW-0732">Signal</keyword>
<dbReference type="EMBL" id="JAANNP010000017">
    <property type="protein sequence ID" value="NHC15142.1"/>
    <property type="molecule type" value="Genomic_DNA"/>
</dbReference>
<proteinExistence type="predicted"/>
<comment type="caution">
    <text evidence="2">The sequence shown here is derived from an EMBL/GenBank/DDBJ whole genome shotgun (WGS) entry which is preliminary data.</text>
</comment>
<organism evidence="2 3">
    <name type="scientific">Motilibacter deserti</name>
    <dbReference type="NCBI Taxonomy" id="2714956"/>
    <lineage>
        <taxon>Bacteria</taxon>
        <taxon>Bacillati</taxon>
        <taxon>Actinomycetota</taxon>
        <taxon>Actinomycetes</taxon>
        <taxon>Motilibacterales</taxon>
        <taxon>Motilibacteraceae</taxon>
        <taxon>Motilibacter</taxon>
    </lineage>
</organism>
<feature type="chain" id="PRO_5046246028" description="Bacterial Ig-like domain-containing protein" evidence="1">
    <location>
        <begin position="17"/>
        <end position="331"/>
    </location>
</feature>
<reference evidence="2 3" key="1">
    <citation type="submission" date="2020-03" db="EMBL/GenBank/DDBJ databases">
        <title>Two novel Motilibacter sp.</title>
        <authorList>
            <person name="Liu S."/>
        </authorList>
    </citation>
    <scope>NUCLEOTIDE SEQUENCE [LARGE SCALE GENOMIC DNA]</scope>
    <source>
        <strain evidence="2 3">E257</strain>
    </source>
</reference>
<gene>
    <name evidence="2" type="ORF">G9H71_15245</name>
</gene>
<keyword evidence="3" id="KW-1185">Reference proteome</keyword>
<evidence type="ECO:0000256" key="1">
    <source>
        <dbReference type="SAM" id="SignalP"/>
    </source>
</evidence>
<dbReference type="InterPro" id="IPR013783">
    <property type="entry name" value="Ig-like_fold"/>
</dbReference>
<evidence type="ECO:0000313" key="2">
    <source>
        <dbReference type="EMBL" id="NHC15142.1"/>
    </source>
</evidence>
<protein>
    <recommendedName>
        <fullName evidence="4">Bacterial Ig-like domain-containing protein</fullName>
    </recommendedName>
</protein>
<feature type="signal peptide" evidence="1">
    <location>
        <begin position="1"/>
        <end position="16"/>
    </location>
</feature>
<dbReference type="Proteomes" id="UP000800981">
    <property type="component" value="Unassembled WGS sequence"/>
</dbReference>
<sequence>MTLALGGLLTAQPAAAATPTTITVTTDPNGPVLGYTGFRAGLTQLPTRVRVNVAPPVDGRVCFDERRDVPPYEVCLEVTDGQAESEFYTPPGQKSYSAVFTPSDPAYASSRVSKFVQFTIPRLTLTTGASPVVAGQAVTLSAVKYWDSIRTSARVTFYAGSTEIGEVSPREASTFRAVLPVGNHVITARFTDPNFGVDERALAYVTVLPTSSPTPAPVAVTSTSPTFRQGQLASAAVALVEAPGVPTSQLSAVISWGDGTSSAGVLAGPSGRPAVFGAHAYAASTVSSGQGTWRYPVSVYVTGPDGTVYSAGNAGAVAVSSVSVPVSGTSR</sequence>
<evidence type="ECO:0000313" key="3">
    <source>
        <dbReference type="Proteomes" id="UP000800981"/>
    </source>
</evidence>
<evidence type="ECO:0008006" key="4">
    <source>
        <dbReference type="Google" id="ProtNLM"/>
    </source>
</evidence>
<dbReference type="RefSeq" id="WP_166283335.1">
    <property type="nucleotide sequence ID" value="NZ_JAANNP010000017.1"/>
</dbReference>
<dbReference type="Gene3D" id="2.60.40.10">
    <property type="entry name" value="Immunoglobulins"/>
    <property type="match status" value="1"/>
</dbReference>